<keyword evidence="5 12" id="KW-0378">Hydrolase</keyword>
<dbReference type="FunFam" id="3.30.428.10:FF:000011">
    <property type="entry name" value="Fragile histidine triad"/>
    <property type="match status" value="1"/>
</dbReference>
<evidence type="ECO:0000256" key="10">
    <source>
        <dbReference type="PIRSR" id="PIRSR639383-3"/>
    </source>
</evidence>
<evidence type="ECO:0000256" key="7">
    <source>
        <dbReference type="ARBA" id="ARBA00047780"/>
    </source>
</evidence>
<evidence type="ECO:0000256" key="8">
    <source>
        <dbReference type="PIRSR" id="PIRSR639383-1"/>
    </source>
</evidence>
<feature type="short sequence motif" description="Histidine triad motif" evidence="11">
    <location>
        <begin position="97"/>
        <end position="101"/>
    </location>
</feature>
<dbReference type="InterPro" id="IPR011146">
    <property type="entry name" value="HIT-like"/>
</dbReference>
<evidence type="ECO:0000313" key="15">
    <source>
        <dbReference type="Proteomes" id="UP000253472"/>
    </source>
</evidence>
<dbReference type="PROSITE" id="PS51084">
    <property type="entry name" value="HIT_2"/>
    <property type="match status" value="1"/>
</dbReference>
<evidence type="ECO:0000256" key="1">
    <source>
        <dbReference type="ARBA" id="ARBA00001936"/>
    </source>
</evidence>
<feature type="binding site" evidence="9">
    <location>
        <begin position="92"/>
        <end position="95"/>
    </location>
    <ligand>
        <name>substrate</name>
    </ligand>
</feature>
<dbReference type="SUPFAM" id="SSF54197">
    <property type="entry name" value="HIT-like"/>
    <property type="match status" value="1"/>
</dbReference>
<dbReference type="Proteomes" id="UP000253472">
    <property type="component" value="Unassembled WGS sequence"/>
</dbReference>
<feature type="active site" description="Tele-AMP-histidine intermediate" evidence="8">
    <location>
        <position position="99"/>
    </location>
</feature>
<evidence type="ECO:0000256" key="6">
    <source>
        <dbReference type="ARBA" id="ARBA00025241"/>
    </source>
</evidence>
<comment type="cofactor">
    <cofactor evidence="1 12">
        <name>Mn(2+)</name>
        <dbReference type="ChEBI" id="CHEBI:29035"/>
    </cofactor>
</comment>
<feature type="site" description="Important for induction of apoptosis" evidence="10">
    <location>
        <position position="116"/>
    </location>
</feature>
<accession>A0A367XXB3</accession>
<feature type="binding site" evidence="9">
    <location>
        <position position="86"/>
    </location>
    <ligand>
        <name>substrate</name>
    </ligand>
</feature>
<name>A0A367XXB3_9ASCO</name>
<comment type="caution">
    <text evidence="14">The sequence shown here is derived from an EMBL/GenBank/DDBJ whole genome shotgun (WGS) entry which is preliminary data.</text>
</comment>
<gene>
    <name evidence="14" type="primary">HNT2_2</name>
    <name evidence="14" type="ORF">Cantr_06170</name>
</gene>
<dbReference type="PANTHER" id="PTHR46243:SF1">
    <property type="entry name" value="BIS(5'-ADENOSYL)-TRIPHOSPHATASE"/>
    <property type="match status" value="1"/>
</dbReference>
<protein>
    <recommendedName>
        <fullName evidence="3 12">Bis(5'-adenosyl)-triphosphatase</fullName>
        <ecNumber evidence="2 12">3.6.1.29</ecNumber>
    </recommendedName>
</protein>
<feature type="binding site" evidence="9">
    <location>
        <position position="101"/>
    </location>
    <ligand>
        <name>substrate</name>
    </ligand>
</feature>
<sequence>MATTEIFFYKFLVTKQVFFKSRHTYALVNLKPLVPGHVLVVPLRTSILRFADLTPEESIDYMNTLQLVHRFVKHIYRADALNIAIQDGPELGQSVPHLHTHIIPRCKTDGYGDSIYTKLEVEDLESQYGEFFARKKAYREKYEDAVDKELAKSDSDRVPRTEETMEKEANWLAQELEKFRAVEGAL</sequence>
<evidence type="ECO:0000256" key="3">
    <source>
        <dbReference type="ARBA" id="ARBA00014605"/>
    </source>
</evidence>
<dbReference type="Gene3D" id="3.30.428.10">
    <property type="entry name" value="HIT-like"/>
    <property type="match status" value="1"/>
</dbReference>
<dbReference type="Pfam" id="PF01230">
    <property type="entry name" value="HIT"/>
    <property type="match status" value="1"/>
</dbReference>
<dbReference type="PANTHER" id="PTHR46243">
    <property type="entry name" value="BIS(5'-ADENOSYL)-TRIPHOSPHATASE"/>
    <property type="match status" value="1"/>
</dbReference>
<dbReference type="STRING" id="5486.A0A367XXB3"/>
<evidence type="ECO:0000256" key="12">
    <source>
        <dbReference type="RuleBase" id="RU366076"/>
    </source>
</evidence>
<evidence type="ECO:0000259" key="13">
    <source>
        <dbReference type="PROSITE" id="PS51084"/>
    </source>
</evidence>
<comment type="function">
    <text evidence="6">Cleaves A-5'-PPP-5'A to yield AMP and ADP. Can cleave all dinucleoside polyphosphates, provided the phosphate chain contains at least 3 phosphates and that 1 of the 2 bases composing the nucleotide is a purine. Is most effective on dinucleoside triphosphates. Negatively regulates intracellular dinucleoside polyphosphate levels, which elevate following heat shock.</text>
</comment>
<evidence type="ECO:0000256" key="2">
    <source>
        <dbReference type="ARBA" id="ARBA00012377"/>
    </source>
</evidence>
<keyword evidence="4 12" id="KW-0547">Nucleotide-binding</keyword>
<evidence type="ECO:0000256" key="4">
    <source>
        <dbReference type="ARBA" id="ARBA00022741"/>
    </source>
</evidence>
<dbReference type="CDD" id="cd01275">
    <property type="entry name" value="FHIT"/>
    <property type="match status" value="1"/>
</dbReference>
<comment type="catalytic activity">
    <reaction evidence="7 12">
        <text>P(1),P(3)-bis(5'-adenosyl) triphosphate + H2O = AMP + ADP + 2 H(+)</text>
        <dbReference type="Rhea" id="RHEA:13893"/>
        <dbReference type="ChEBI" id="CHEBI:15377"/>
        <dbReference type="ChEBI" id="CHEBI:15378"/>
        <dbReference type="ChEBI" id="CHEBI:58529"/>
        <dbReference type="ChEBI" id="CHEBI:456215"/>
        <dbReference type="ChEBI" id="CHEBI:456216"/>
        <dbReference type="EC" id="3.6.1.29"/>
    </reaction>
</comment>
<dbReference type="OrthoDB" id="680339at2759"/>
<dbReference type="AlphaFoldDB" id="A0A367XXB3"/>
<evidence type="ECO:0000313" key="14">
    <source>
        <dbReference type="EMBL" id="RCK57452.1"/>
    </source>
</evidence>
<evidence type="ECO:0000256" key="9">
    <source>
        <dbReference type="PIRSR" id="PIRSR639383-2"/>
    </source>
</evidence>
<evidence type="ECO:0000256" key="11">
    <source>
        <dbReference type="PROSITE-ProRule" id="PRU00464"/>
    </source>
</evidence>
<dbReference type="InterPro" id="IPR039383">
    <property type="entry name" value="FHIT"/>
</dbReference>
<dbReference type="EC" id="3.6.1.29" evidence="2 12"/>
<keyword evidence="15" id="KW-1185">Reference proteome</keyword>
<feature type="domain" description="HIT" evidence="13">
    <location>
        <begin position="4"/>
        <end position="116"/>
    </location>
</feature>
<reference evidence="14 15" key="1">
    <citation type="submission" date="2018-06" db="EMBL/GenBank/DDBJ databases">
        <title>Whole genome sequencing of Candida tropicalis (genome annotated by CSBL at Korea University).</title>
        <authorList>
            <person name="Ahn J."/>
        </authorList>
    </citation>
    <scope>NUCLEOTIDE SEQUENCE [LARGE SCALE GENOMIC DNA]</scope>
    <source>
        <strain evidence="14 15">ATCC 20962</strain>
    </source>
</reference>
<dbReference type="EMBL" id="QLNQ01000028">
    <property type="protein sequence ID" value="RCK57452.1"/>
    <property type="molecule type" value="Genomic_DNA"/>
</dbReference>
<dbReference type="GO" id="GO:0000166">
    <property type="term" value="F:nucleotide binding"/>
    <property type="evidence" value="ECO:0007669"/>
    <property type="project" value="UniProtKB-KW"/>
</dbReference>
<evidence type="ECO:0000256" key="5">
    <source>
        <dbReference type="ARBA" id="ARBA00022801"/>
    </source>
</evidence>
<proteinExistence type="predicted"/>
<dbReference type="InterPro" id="IPR036265">
    <property type="entry name" value="HIT-like_sf"/>
</dbReference>
<feature type="binding site" evidence="9">
    <location>
        <position position="29"/>
    </location>
    <ligand>
        <name>substrate</name>
    </ligand>
</feature>
<dbReference type="InterPro" id="IPR051884">
    <property type="entry name" value="Bis(5'-adenosyl)-TPase_reg"/>
</dbReference>
<organism evidence="14 15">
    <name type="scientific">Candida viswanathii</name>
    <dbReference type="NCBI Taxonomy" id="5486"/>
    <lineage>
        <taxon>Eukaryota</taxon>
        <taxon>Fungi</taxon>
        <taxon>Dikarya</taxon>
        <taxon>Ascomycota</taxon>
        <taxon>Saccharomycotina</taxon>
        <taxon>Pichiomycetes</taxon>
        <taxon>Debaryomycetaceae</taxon>
        <taxon>Candida/Lodderomyces clade</taxon>
        <taxon>Candida</taxon>
    </lineage>
</organism>
<dbReference type="GO" id="GO:0047710">
    <property type="term" value="F:bis(5'-adenosyl)-triphosphatase activity"/>
    <property type="evidence" value="ECO:0007669"/>
    <property type="project" value="UniProtKB-UniRule"/>
</dbReference>